<gene>
    <name evidence="1" type="ORF">DDZ44_01320</name>
</gene>
<organism evidence="1 2">
    <name type="scientific">Syntrophomonas wolfei</name>
    <dbReference type="NCBI Taxonomy" id="863"/>
    <lineage>
        <taxon>Bacteria</taxon>
        <taxon>Bacillati</taxon>
        <taxon>Bacillota</taxon>
        <taxon>Clostridia</taxon>
        <taxon>Eubacteriales</taxon>
        <taxon>Syntrophomonadaceae</taxon>
        <taxon>Syntrophomonas</taxon>
    </lineage>
</organism>
<dbReference type="RefSeq" id="WP_082736081.1">
    <property type="nucleotide sequence ID" value="NZ_DHSN01000071.1"/>
</dbReference>
<comment type="caution">
    <text evidence="1">The sequence shown here is derived from an EMBL/GenBank/DDBJ whole genome shotgun (WGS) entry which is preliminary data.</text>
</comment>
<evidence type="ECO:0000313" key="1">
    <source>
        <dbReference type="EMBL" id="HBK52565.1"/>
    </source>
</evidence>
<proteinExistence type="predicted"/>
<evidence type="ECO:0000313" key="2">
    <source>
        <dbReference type="Proteomes" id="UP000263273"/>
    </source>
</evidence>
<dbReference type="Pfam" id="PF06940">
    <property type="entry name" value="DUF1287"/>
    <property type="match status" value="1"/>
</dbReference>
<name>A0A354YTB1_9FIRM</name>
<accession>A0A354YTB1</accession>
<dbReference type="Proteomes" id="UP000263273">
    <property type="component" value="Unassembled WGS sequence"/>
</dbReference>
<dbReference type="AlphaFoldDB" id="A0A354YTB1"/>
<protein>
    <submittedName>
        <fullName evidence="1">DUF1287 domain-containing protein</fullName>
    </submittedName>
</protein>
<dbReference type="STRING" id="378794.GCA_001570625_01518"/>
<sequence>MRKNKRRGLLLLIILILTLLVIKYGNLLMSHFNYPSFMERLPFGAKCEVPLAISSQDNNQNGIADALDIVDGARQEVKRGTQYDSSYYSQGYPPEGKGACTDVIWRALQTAGYDLRALVDDDIKKAPAAYGTTGKNPDSAIDYRRVRNLQVFFQRHAEELTAEVKPRDTENLVNWQPGDIVVFAPPLEHIGVISDRRRRDGVPLVIHNGGPRASEADALTNWPTKIIYHFRFISDKKAGAL</sequence>
<reference evidence="1 2" key="1">
    <citation type="journal article" date="2018" name="Nat. Biotechnol.">
        <title>A standardized bacterial taxonomy based on genome phylogeny substantially revises the tree of life.</title>
        <authorList>
            <person name="Parks D.H."/>
            <person name="Chuvochina M."/>
            <person name="Waite D.W."/>
            <person name="Rinke C."/>
            <person name="Skarshewski A."/>
            <person name="Chaumeil P.A."/>
            <person name="Hugenholtz P."/>
        </authorList>
    </citation>
    <scope>NUCLEOTIDE SEQUENCE [LARGE SCALE GENOMIC DNA]</scope>
    <source>
        <strain evidence="1">UBA10948</strain>
    </source>
</reference>
<dbReference type="EMBL" id="DNZF01000032">
    <property type="protein sequence ID" value="HBK52565.1"/>
    <property type="molecule type" value="Genomic_DNA"/>
</dbReference>
<dbReference type="InterPro" id="IPR009706">
    <property type="entry name" value="DUF1287"/>
</dbReference>